<name>A0ABR0BB76_9CRUS</name>
<evidence type="ECO:0000313" key="1">
    <source>
        <dbReference type="EMBL" id="KAK4045839.1"/>
    </source>
</evidence>
<sequence length="63" mass="7345">MIAALSKERMTHLCEEITNFPFHPRQYHTITVELQENQVETFEGYPVPKDCVSQSMKVKFGTE</sequence>
<organism evidence="1 2">
    <name type="scientific">Daphnia magna</name>
    <dbReference type="NCBI Taxonomy" id="35525"/>
    <lineage>
        <taxon>Eukaryota</taxon>
        <taxon>Metazoa</taxon>
        <taxon>Ecdysozoa</taxon>
        <taxon>Arthropoda</taxon>
        <taxon>Crustacea</taxon>
        <taxon>Branchiopoda</taxon>
        <taxon>Diplostraca</taxon>
        <taxon>Cladocera</taxon>
        <taxon>Anomopoda</taxon>
        <taxon>Daphniidae</taxon>
        <taxon>Daphnia</taxon>
    </lineage>
</organism>
<comment type="caution">
    <text evidence="1">The sequence shown here is derived from an EMBL/GenBank/DDBJ whole genome shotgun (WGS) entry which is preliminary data.</text>
</comment>
<protein>
    <submittedName>
        <fullName evidence="1">Uncharacterized protein</fullName>
    </submittedName>
</protein>
<dbReference type="Proteomes" id="UP001234178">
    <property type="component" value="Unassembled WGS sequence"/>
</dbReference>
<reference evidence="1 2" key="1">
    <citation type="journal article" date="2023" name="Nucleic Acids Res.">
        <title>The hologenome of Daphnia magna reveals possible DNA methylation and microbiome-mediated evolution of the host genome.</title>
        <authorList>
            <person name="Chaturvedi A."/>
            <person name="Li X."/>
            <person name="Dhandapani V."/>
            <person name="Marshall H."/>
            <person name="Kissane S."/>
            <person name="Cuenca-Cambronero M."/>
            <person name="Asole G."/>
            <person name="Calvet F."/>
            <person name="Ruiz-Romero M."/>
            <person name="Marangio P."/>
            <person name="Guigo R."/>
            <person name="Rago D."/>
            <person name="Mirbahai L."/>
            <person name="Eastwood N."/>
            <person name="Colbourne J.K."/>
            <person name="Zhou J."/>
            <person name="Mallon E."/>
            <person name="Orsini L."/>
        </authorList>
    </citation>
    <scope>NUCLEOTIDE SEQUENCE [LARGE SCALE GENOMIC DNA]</scope>
    <source>
        <strain evidence="1">LRV0_1</strain>
    </source>
</reference>
<evidence type="ECO:0000313" key="2">
    <source>
        <dbReference type="Proteomes" id="UP001234178"/>
    </source>
</evidence>
<dbReference type="EMBL" id="JAOYFB010000068">
    <property type="protein sequence ID" value="KAK4045839.1"/>
    <property type="molecule type" value="Genomic_DNA"/>
</dbReference>
<keyword evidence="2" id="KW-1185">Reference proteome</keyword>
<accession>A0ABR0BB76</accession>
<gene>
    <name evidence="1" type="ORF">OUZ56_033885</name>
</gene>
<proteinExistence type="predicted"/>